<dbReference type="OrthoDB" id="3358750at2759"/>
<protein>
    <submittedName>
        <fullName evidence="2">Uncharacterized protein</fullName>
    </submittedName>
</protein>
<evidence type="ECO:0000313" key="3">
    <source>
        <dbReference type="Proteomes" id="UP000053477"/>
    </source>
</evidence>
<feature type="compositionally biased region" description="Basic and acidic residues" evidence="1">
    <location>
        <begin position="1"/>
        <end position="28"/>
    </location>
</feature>
<evidence type="ECO:0000256" key="1">
    <source>
        <dbReference type="SAM" id="MobiDB-lite"/>
    </source>
</evidence>
<dbReference type="EMBL" id="KQ086067">
    <property type="protein sequence ID" value="KLO09080.1"/>
    <property type="molecule type" value="Genomic_DNA"/>
</dbReference>
<organism evidence="2 3">
    <name type="scientific">Schizopora paradoxa</name>
    <dbReference type="NCBI Taxonomy" id="27342"/>
    <lineage>
        <taxon>Eukaryota</taxon>
        <taxon>Fungi</taxon>
        <taxon>Dikarya</taxon>
        <taxon>Basidiomycota</taxon>
        <taxon>Agaricomycotina</taxon>
        <taxon>Agaricomycetes</taxon>
        <taxon>Hymenochaetales</taxon>
        <taxon>Schizoporaceae</taxon>
        <taxon>Schizopora</taxon>
    </lineage>
</organism>
<feature type="region of interest" description="Disordered" evidence="1">
    <location>
        <begin position="1"/>
        <end position="85"/>
    </location>
</feature>
<dbReference type="InParanoid" id="A0A0H2RB36"/>
<keyword evidence="3" id="KW-1185">Reference proteome</keyword>
<dbReference type="PANTHER" id="PTHR39475">
    <property type="entry name" value="CONIDIATION-SPECIFIC PROTEIN 6"/>
    <property type="match status" value="1"/>
</dbReference>
<feature type="compositionally biased region" description="Basic and acidic residues" evidence="1">
    <location>
        <begin position="44"/>
        <end position="53"/>
    </location>
</feature>
<reference evidence="2 3" key="1">
    <citation type="submission" date="2015-04" db="EMBL/GenBank/DDBJ databases">
        <title>Complete genome sequence of Schizopora paradoxa KUC8140, a cosmopolitan wood degrader in East Asia.</title>
        <authorList>
            <consortium name="DOE Joint Genome Institute"/>
            <person name="Min B."/>
            <person name="Park H."/>
            <person name="Jang Y."/>
            <person name="Kim J.-J."/>
            <person name="Kim K.H."/>
            <person name="Pangilinan J."/>
            <person name="Lipzen A."/>
            <person name="Riley R."/>
            <person name="Grigoriev I.V."/>
            <person name="Spatafora J.W."/>
            <person name="Choi I.-G."/>
        </authorList>
    </citation>
    <scope>NUCLEOTIDE SEQUENCE [LARGE SCALE GENOMIC DNA]</scope>
    <source>
        <strain evidence="2 3">KUC8140</strain>
    </source>
</reference>
<evidence type="ECO:0000313" key="2">
    <source>
        <dbReference type="EMBL" id="KLO09080.1"/>
    </source>
</evidence>
<name>A0A0H2RB36_9AGAM</name>
<sequence>MSNIYHDNEQRTSKRGADEPDRFERGDNAHQLLDGNDNMSLGNRLEKVEKKEREEEEEQQNPVDPTKAAMDQGNEPSRGAKIDKEIMEEEQEYLERKGKA</sequence>
<dbReference type="PANTHER" id="PTHR39475:SF1">
    <property type="entry name" value="CONIDIATION-SPECIFIC PROTEIN 6"/>
    <property type="match status" value="1"/>
</dbReference>
<dbReference type="Proteomes" id="UP000053477">
    <property type="component" value="Unassembled WGS sequence"/>
</dbReference>
<gene>
    <name evidence="2" type="ORF">SCHPADRAFT_931389</name>
</gene>
<proteinExistence type="predicted"/>
<accession>A0A0H2RB36</accession>
<dbReference type="AlphaFoldDB" id="A0A0H2RB36"/>